<dbReference type="Pfam" id="PF00534">
    <property type="entry name" value="Glycos_transf_1"/>
    <property type="match status" value="1"/>
</dbReference>
<dbReference type="Proteomes" id="UP001055125">
    <property type="component" value="Unassembled WGS sequence"/>
</dbReference>
<feature type="domain" description="Glycosyl transferase family 1" evidence="1">
    <location>
        <begin position="186"/>
        <end position="352"/>
    </location>
</feature>
<evidence type="ECO:0000259" key="1">
    <source>
        <dbReference type="Pfam" id="PF00534"/>
    </source>
</evidence>
<dbReference type="Pfam" id="PF13439">
    <property type="entry name" value="Glyco_transf_4"/>
    <property type="match status" value="1"/>
</dbReference>
<dbReference type="PANTHER" id="PTHR12526:SF630">
    <property type="entry name" value="GLYCOSYLTRANSFERASE"/>
    <property type="match status" value="1"/>
</dbReference>
<dbReference type="InterPro" id="IPR001296">
    <property type="entry name" value="Glyco_trans_1"/>
</dbReference>
<reference evidence="3" key="2">
    <citation type="submission" date="2021-08" db="EMBL/GenBank/DDBJ databases">
        <authorList>
            <person name="Tani A."/>
            <person name="Ola A."/>
            <person name="Ogura Y."/>
            <person name="Katsura K."/>
            <person name="Hayashi T."/>
        </authorList>
    </citation>
    <scope>NUCLEOTIDE SEQUENCE</scope>
    <source>
        <strain evidence="3">DSM 19015</strain>
    </source>
</reference>
<dbReference type="RefSeq" id="WP_238247275.1">
    <property type="nucleotide sequence ID" value="NZ_BPQP01000175.1"/>
</dbReference>
<dbReference type="CDD" id="cd03811">
    <property type="entry name" value="GT4_GT28_WabH-like"/>
    <property type="match status" value="1"/>
</dbReference>
<dbReference type="InterPro" id="IPR028098">
    <property type="entry name" value="Glyco_trans_4-like_N"/>
</dbReference>
<evidence type="ECO:0000313" key="3">
    <source>
        <dbReference type="EMBL" id="GJD98095.1"/>
    </source>
</evidence>
<feature type="domain" description="Glycosyltransferase subfamily 4-like N-terminal" evidence="2">
    <location>
        <begin position="17"/>
        <end position="175"/>
    </location>
</feature>
<sequence length="382" mass="42052">MTRKIKLTFVINSLVGGGAERVFTTLLSATAELTRNYDMTLILLDDETEVYKVPEWVRIIRLDCSRSFLKSILKLSAVLIREQPDITLSFLARSNVATIIAGLFARHQVVISERVNTSAHYGIGAKATALKACIRLIYRFASKVITPSSGVAEDLVQHFNVPRHKIVVINNPVDICMIRQRGQEIVQIPIEKPFNIAVGRLTKVKNFRLLIEAYAKCPDAPPLIILGQGPEEESLRAHVANLGLQHRVILAGFQDNPFAIMRHADAYVSASNGEGFPNGLVEAMALGLPVISTNCPSGPSEILAGLPQHSIDGLTHAPYGLLVPVRNVKAMAAALQLYNDFDLRARYAEAAAARVKIYSVEFALKRYWSVIQSLKPMVKGVH</sequence>
<proteinExistence type="predicted"/>
<comment type="caution">
    <text evidence="3">The sequence shown here is derived from an EMBL/GenBank/DDBJ whole genome shotgun (WGS) entry which is preliminary data.</text>
</comment>
<accession>A0ABQ4S6K5</accession>
<dbReference type="PANTHER" id="PTHR12526">
    <property type="entry name" value="GLYCOSYLTRANSFERASE"/>
    <property type="match status" value="1"/>
</dbReference>
<reference evidence="3" key="1">
    <citation type="journal article" date="2021" name="Front. Microbiol.">
        <title>Comprehensive Comparative Genomics and Phenotyping of Methylobacterium Species.</title>
        <authorList>
            <person name="Alessa O."/>
            <person name="Ogura Y."/>
            <person name="Fujitani Y."/>
            <person name="Takami H."/>
            <person name="Hayashi T."/>
            <person name="Sahin N."/>
            <person name="Tani A."/>
        </authorList>
    </citation>
    <scope>NUCLEOTIDE SEQUENCE</scope>
    <source>
        <strain evidence="3">DSM 19015</strain>
    </source>
</reference>
<protein>
    <submittedName>
        <fullName evidence="3">N-acetylgalactosamine-N, N'-diacetylbacillosaminyl-diphospho-undecaprenol4-alpha-N-acetylgalactosaminyltransferase</fullName>
    </submittedName>
</protein>
<dbReference type="SUPFAM" id="SSF53756">
    <property type="entry name" value="UDP-Glycosyltransferase/glycogen phosphorylase"/>
    <property type="match status" value="1"/>
</dbReference>
<name>A0ABQ4S6K5_9HYPH</name>
<gene>
    <name evidence="3" type="primary">pglJ</name>
    <name evidence="3" type="ORF">OCOJLMKI_5334</name>
</gene>
<organism evidence="3 4">
    <name type="scientific">Methylobacterium iners</name>
    <dbReference type="NCBI Taxonomy" id="418707"/>
    <lineage>
        <taxon>Bacteria</taxon>
        <taxon>Pseudomonadati</taxon>
        <taxon>Pseudomonadota</taxon>
        <taxon>Alphaproteobacteria</taxon>
        <taxon>Hyphomicrobiales</taxon>
        <taxon>Methylobacteriaceae</taxon>
        <taxon>Methylobacterium</taxon>
    </lineage>
</organism>
<dbReference type="Gene3D" id="3.40.50.2000">
    <property type="entry name" value="Glycogen Phosphorylase B"/>
    <property type="match status" value="2"/>
</dbReference>
<dbReference type="EMBL" id="BPQP01000175">
    <property type="protein sequence ID" value="GJD98095.1"/>
    <property type="molecule type" value="Genomic_DNA"/>
</dbReference>
<evidence type="ECO:0000313" key="4">
    <source>
        <dbReference type="Proteomes" id="UP001055125"/>
    </source>
</evidence>
<evidence type="ECO:0000259" key="2">
    <source>
        <dbReference type="Pfam" id="PF13439"/>
    </source>
</evidence>
<keyword evidence="4" id="KW-1185">Reference proteome</keyword>